<dbReference type="EMBL" id="JALKCH010000010">
    <property type="protein sequence ID" value="MCK0198302.1"/>
    <property type="molecule type" value="Genomic_DNA"/>
</dbReference>
<keyword evidence="3" id="KW-1185">Reference proteome</keyword>
<dbReference type="InterPro" id="IPR006597">
    <property type="entry name" value="Sel1-like"/>
</dbReference>
<reference evidence="2 3" key="1">
    <citation type="submission" date="2022-04" db="EMBL/GenBank/DDBJ databases">
        <authorList>
            <person name="Grouzdev D.S."/>
            <person name="Pantiukh K.S."/>
            <person name="Krutkina M.S."/>
        </authorList>
    </citation>
    <scope>NUCLEOTIDE SEQUENCE [LARGE SCALE GENOMIC DNA]</scope>
    <source>
        <strain evidence="2 3">6x-1</strain>
    </source>
</reference>
<keyword evidence="1" id="KW-0732">Signal</keyword>
<dbReference type="RefSeq" id="WP_247030199.1">
    <property type="nucleotide sequence ID" value="NZ_JALKCH010000010.1"/>
</dbReference>
<organism evidence="2 3">
    <name type="scientific">Ancylobacter crimeensis</name>
    <dbReference type="NCBI Taxonomy" id="2579147"/>
    <lineage>
        <taxon>Bacteria</taxon>
        <taxon>Pseudomonadati</taxon>
        <taxon>Pseudomonadota</taxon>
        <taxon>Alphaproteobacteria</taxon>
        <taxon>Hyphomicrobiales</taxon>
        <taxon>Xanthobacteraceae</taxon>
        <taxon>Ancylobacter</taxon>
    </lineage>
</organism>
<evidence type="ECO:0000256" key="1">
    <source>
        <dbReference type="SAM" id="SignalP"/>
    </source>
</evidence>
<evidence type="ECO:0000313" key="3">
    <source>
        <dbReference type="Proteomes" id="UP001203284"/>
    </source>
</evidence>
<comment type="caution">
    <text evidence="2">The sequence shown here is derived from an EMBL/GenBank/DDBJ whole genome shotgun (WGS) entry which is preliminary data.</text>
</comment>
<dbReference type="PANTHER" id="PTHR11102">
    <property type="entry name" value="SEL-1-LIKE PROTEIN"/>
    <property type="match status" value="1"/>
</dbReference>
<feature type="signal peptide" evidence="1">
    <location>
        <begin position="1"/>
        <end position="36"/>
    </location>
</feature>
<dbReference type="Proteomes" id="UP001203284">
    <property type="component" value="Unassembled WGS sequence"/>
</dbReference>
<gene>
    <name evidence="2" type="ORF">MWN34_15415</name>
</gene>
<sequence length="340" mass="35865">MMRPLFPTSLCGSARRAPLAGLALLAGLAFPGAGHAQDPAPKPAVRQVLPNAATATPTVPVAGSHGDSAYAAYQRGQYVTALKLSLARAGQNDPVAMTLIAELYNQGYGVPQDSAKARDWYEKAAALGNADAQFALGVMKLQGTGIAKDEVGAADLFVKSAQKGDPAAAYNLGLLYLQGRAVPREPQAAAQWFQKAADKDQPDALYALAIMYREGNGVPQDQARAAKLLDRAVILGHTVATVEYAIMTFNGIGVPKDEAKAAKLFRKAALAGNPIAQNRLARILSAGRGAPQDVIGAAAWHMAARQQGLKDDMLDQMIDKMTPADRAMAEAKLRLWQGRG</sequence>
<dbReference type="InterPro" id="IPR011990">
    <property type="entry name" value="TPR-like_helical_dom_sf"/>
</dbReference>
<dbReference type="Pfam" id="PF08238">
    <property type="entry name" value="Sel1"/>
    <property type="match status" value="6"/>
</dbReference>
<evidence type="ECO:0000313" key="2">
    <source>
        <dbReference type="EMBL" id="MCK0198302.1"/>
    </source>
</evidence>
<dbReference type="PANTHER" id="PTHR11102:SF160">
    <property type="entry name" value="ERAD-ASSOCIATED E3 UBIQUITIN-PROTEIN LIGASE COMPONENT HRD3"/>
    <property type="match status" value="1"/>
</dbReference>
<dbReference type="SMART" id="SM00671">
    <property type="entry name" value="SEL1"/>
    <property type="match status" value="6"/>
</dbReference>
<dbReference type="InterPro" id="IPR050767">
    <property type="entry name" value="Sel1_AlgK"/>
</dbReference>
<dbReference type="Gene3D" id="1.25.40.10">
    <property type="entry name" value="Tetratricopeptide repeat domain"/>
    <property type="match status" value="2"/>
</dbReference>
<protein>
    <submittedName>
        <fullName evidence="2">Sel1 repeat family protein</fullName>
    </submittedName>
</protein>
<proteinExistence type="predicted"/>
<dbReference type="SUPFAM" id="SSF81901">
    <property type="entry name" value="HCP-like"/>
    <property type="match status" value="1"/>
</dbReference>
<accession>A0ABT0DEV4</accession>
<name>A0ABT0DEV4_9HYPH</name>
<feature type="chain" id="PRO_5046780481" evidence="1">
    <location>
        <begin position="37"/>
        <end position="340"/>
    </location>
</feature>